<dbReference type="OrthoDB" id="4803675at2"/>
<dbReference type="Pfam" id="PF08044">
    <property type="entry name" value="DUF1707"/>
    <property type="match status" value="1"/>
</dbReference>
<name>A0A255G5B1_9ACTN</name>
<comment type="caution">
    <text evidence="4">The sequence shown here is derived from an EMBL/GenBank/DDBJ whole genome shotgun (WGS) entry which is preliminary data.</text>
</comment>
<feature type="transmembrane region" description="Helical" evidence="2">
    <location>
        <begin position="148"/>
        <end position="170"/>
    </location>
</feature>
<gene>
    <name evidence="4" type="ORF">CGZ94_18100</name>
</gene>
<feature type="compositionally biased region" description="Basic and acidic residues" evidence="1">
    <location>
        <begin position="9"/>
        <end position="37"/>
    </location>
</feature>
<evidence type="ECO:0000259" key="3">
    <source>
        <dbReference type="Pfam" id="PF08044"/>
    </source>
</evidence>
<feature type="region of interest" description="Disordered" evidence="1">
    <location>
        <begin position="1"/>
        <end position="37"/>
    </location>
</feature>
<keyword evidence="2" id="KW-0472">Membrane</keyword>
<sequence>MSEPTNLPDRNDRPGAAWDRFRQDPRRDAALRASDSDRDVAREVLAEAYADGQLDHDEYLQRLEVAGAATRHGELVPLVGDLTVSPTGSETTPRPAASAPAPGTERRRRRGLDHAVTATMASWLFVAIVTNLVWFLTSVGDGEADYYWPMWPMLGVGIGVIGTIISRGAIRNSQDPDDPRELDR</sequence>
<keyword evidence="5" id="KW-1185">Reference proteome</keyword>
<reference evidence="4 5" key="1">
    <citation type="submission" date="2017-07" db="EMBL/GenBank/DDBJ databases">
        <title>Draft whole genome sequences of clinical Proprionibacteriaceae strains.</title>
        <authorList>
            <person name="Bernier A.-M."/>
            <person name="Bernard K."/>
            <person name="Domingo M.-C."/>
        </authorList>
    </citation>
    <scope>NUCLEOTIDE SEQUENCE [LARGE SCALE GENOMIC DNA]</scope>
    <source>
        <strain evidence="4 5">NML 030167</strain>
    </source>
</reference>
<feature type="compositionally biased region" description="Low complexity" evidence="1">
    <location>
        <begin position="93"/>
        <end position="102"/>
    </location>
</feature>
<dbReference type="InterPro" id="IPR012551">
    <property type="entry name" value="DUF1707_SHOCT-like"/>
</dbReference>
<protein>
    <recommendedName>
        <fullName evidence="3">DUF1707 domain-containing protein</fullName>
    </recommendedName>
</protein>
<evidence type="ECO:0000256" key="1">
    <source>
        <dbReference type="SAM" id="MobiDB-lite"/>
    </source>
</evidence>
<evidence type="ECO:0000313" key="5">
    <source>
        <dbReference type="Proteomes" id="UP000215896"/>
    </source>
</evidence>
<keyword evidence="2" id="KW-0812">Transmembrane</keyword>
<evidence type="ECO:0000313" key="4">
    <source>
        <dbReference type="EMBL" id="OYO09576.1"/>
    </source>
</evidence>
<dbReference type="RefSeq" id="WP_094406549.1">
    <property type="nucleotide sequence ID" value="NZ_NMVO01000017.1"/>
</dbReference>
<keyword evidence="2" id="KW-1133">Transmembrane helix</keyword>
<proteinExistence type="predicted"/>
<dbReference type="AlphaFoldDB" id="A0A255G5B1"/>
<feature type="transmembrane region" description="Helical" evidence="2">
    <location>
        <begin position="115"/>
        <end position="136"/>
    </location>
</feature>
<dbReference type="EMBL" id="NMVO01000017">
    <property type="protein sequence ID" value="OYO09576.1"/>
    <property type="molecule type" value="Genomic_DNA"/>
</dbReference>
<evidence type="ECO:0000256" key="2">
    <source>
        <dbReference type="SAM" id="Phobius"/>
    </source>
</evidence>
<dbReference type="Proteomes" id="UP000215896">
    <property type="component" value="Unassembled WGS sequence"/>
</dbReference>
<dbReference type="PANTHER" id="PTHR40763:SF4">
    <property type="entry name" value="DUF1707 DOMAIN-CONTAINING PROTEIN"/>
    <property type="match status" value="1"/>
</dbReference>
<dbReference type="PANTHER" id="PTHR40763">
    <property type="entry name" value="MEMBRANE PROTEIN-RELATED"/>
    <property type="match status" value="1"/>
</dbReference>
<feature type="domain" description="DUF1707" evidence="3">
    <location>
        <begin position="31"/>
        <end position="82"/>
    </location>
</feature>
<organism evidence="4 5">
    <name type="scientific">Enemella evansiae</name>
    <dbReference type="NCBI Taxonomy" id="2016499"/>
    <lineage>
        <taxon>Bacteria</taxon>
        <taxon>Bacillati</taxon>
        <taxon>Actinomycetota</taxon>
        <taxon>Actinomycetes</taxon>
        <taxon>Propionibacteriales</taxon>
        <taxon>Propionibacteriaceae</taxon>
        <taxon>Enemella</taxon>
    </lineage>
</organism>
<accession>A0A255G5B1</accession>
<feature type="region of interest" description="Disordered" evidence="1">
    <location>
        <begin position="83"/>
        <end position="110"/>
    </location>
</feature>